<feature type="domain" description="Enoyl reductase (ER)" evidence="3">
    <location>
        <begin position="16"/>
        <end position="334"/>
    </location>
</feature>
<dbReference type="SUPFAM" id="SSF51735">
    <property type="entry name" value="NAD(P)-binding Rossmann-fold domains"/>
    <property type="match status" value="1"/>
</dbReference>
<dbReference type="Gene3D" id="3.90.180.10">
    <property type="entry name" value="Medium-chain alcohol dehydrogenases, catalytic domain"/>
    <property type="match status" value="1"/>
</dbReference>
<protein>
    <recommendedName>
        <fullName evidence="2">Zinc-type alcohol dehydrogenase-like protein</fullName>
    </recommendedName>
</protein>
<keyword evidence="2" id="KW-0479">Metal-binding</keyword>
<dbReference type="InterPro" id="IPR014182">
    <property type="entry name" value="ADH_Zn_typ-1"/>
</dbReference>
<sequence length="342" mass="36871">MKAVAYTQSRPITEAEALQDVTLPQPAAPTGRDLLVEVQAVSVNPVDTKVRMRADPGGTPKVLGYDAAGVVSAVGPEVRFFKPGDTVFYAGDITRPGTNSELHLVDERIVGPKPVRLSFAEAAAVPLTAITAWEALFDRLRIPQDTAPREEAVLIIGGAGGVGSIAVQLARRLTGLRVIATASRPETMDWVRSMGAHDVLDHAGDLVAQARATDVPVRYVFVTTHTETHWAAICEIVAPQGAVCLIDDPANPPDIRMLKGKTASLHWEFMFARPMHKTPDMEEQHRLLAEVSRMLDTGELRTTLAEHFGVIDAANLRRAHAAVESGKARGKIVLEGWTKPAA</sequence>
<dbReference type="SUPFAM" id="SSF50129">
    <property type="entry name" value="GroES-like"/>
    <property type="match status" value="1"/>
</dbReference>
<dbReference type="PANTHER" id="PTHR44154">
    <property type="entry name" value="QUINONE OXIDOREDUCTASE"/>
    <property type="match status" value="1"/>
</dbReference>
<dbReference type="RefSeq" id="WP_090663456.1">
    <property type="nucleotide sequence ID" value="NZ_FMZX01000005.1"/>
</dbReference>
<proteinExistence type="inferred from homology"/>
<evidence type="ECO:0000313" key="5">
    <source>
        <dbReference type="Proteomes" id="UP000198925"/>
    </source>
</evidence>
<evidence type="ECO:0000256" key="1">
    <source>
        <dbReference type="ARBA" id="ARBA00022857"/>
    </source>
</evidence>
<evidence type="ECO:0000256" key="2">
    <source>
        <dbReference type="RuleBase" id="RU364000"/>
    </source>
</evidence>
<gene>
    <name evidence="4" type="ORF">SAMN04487779_1005217</name>
</gene>
<comment type="similarity">
    <text evidence="2">Belongs to the zinc-containing alcohol dehydrogenase family. Quinone oxidoreductase subfamily.</text>
</comment>
<dbReference type="InterPro" id="IPR020843">
    <property type="entry name" value="ER"/>
</dbReference>
<dbReference type="InterPro" id="IPR036291">
    <property type="entry name" value="NAD(P)-bd_dom_sf"/>
</dbReference>
<dbReference type="Gene3D" id="3.40.50.720">
    <property type="entry name" value="NAD(P)-binding Rossmann-like Domain"/>
    <property type="match status" value="1"/>
</dbReference>
<dbReference type="Pfam" id="PF08240">
    <property type="entry name" value="ADH_N"/>
    <property type="match status" value="1"/>
</dbReference>
<dbReference type="SMART" id="SM00829">
    <property type="entry name" value="PKS_ER"/>
    <property type="match status" value="1"/>
</dbReference>
<dbReference type="NCBIfam" id="TIGR02817">
    <property type="entry name" value="adh_fam_1"/>
    <property type="match status" value="1"/>
</dbReference>
<dbReference type="CDD" id="cd08252">
    <property type="entry name" value="AL_MDR"/>
    <property type="match status" value="1"/>
</dbReference>
<dbReference type="GO" id="GO:0008270">
    <property type="term" value="F:zinc ion binding"/>
    <property type="evidence" value="ECO:0007669"/>
    <property type="project" value="InterPro"/>
</dbReference>
<keyword evidence="1" id="KW-0521">NADP</keyword>
<dbReference type="InterPro" id="IPR051603">
    <property type="entry name" value="Zinc-ADH_QOR/CCCR"/>
</dbReference>
<keyword evidence="2" id="KW-0862">Zinc</keyword>
<keyword evidence="2" id="KW-0560">Oxidoreductase</keyword>
<dbReference type="STRING" id="938405.SAMN02927895_02353"/>
<dbReference type="EMBL" id="FMZX01000005">
    <property type="protein sequence ID" value="SDD21950.1"/>
    <property type="molecule type" value="Genomic_DNA"/>
</dbReference>
<organism evidence="4 5">
    <name type="scientific">Belnapia rosea</name>
    <dbReference type="NCBI Taxonomy" id="938405"/>
    <lineage>
        <taxon>Bacteria</taxon>
        <taxon>Pseudomonadati</taxon>
        <taxon>Pseudomonadota</taxon>
        <taxon>Alphaproteobacteria</taxon>
        <taxon>Acetobacterales</taxon>
        <taxon>Roseomonadaceae</taxon>
        <taxon>Belnapia</taxon>
    </lineage>
</organism>
<name>A0A1G6SYB7_9PROT</name>
<evidence type="ECO:0000259" key="3">
    <source>
        <dbReference type="SMART" id="SM00829"/>
    </source>
</evidence>
<keyword evidence="5" id="KW-1185">Reference proteome</keyword>
<dbReference type="InterPro" id="IPR013154">
    <property type="entry name" value="ADH-like_N"/>
</dbReference>
<dbReference type="GO" id="GO:0016491">
    <property type="term" value="F:oxidoreductase activity"/>
    <property type="evidence" value="ECO:0007669"/>
    <property type="project" value="UniProtKB-KW"/>
</dbReference>
<reference evidence="4 5" key="1">
    <citation type="submission" date="2016-10" db="EMBL/GenBank/DDBJ databases">
        <authorList>
            <person name="de Groot N.N."/>
        </authorList>
    </citation>
    <scope>NUCLEOTIDE SEQUENCE [LARGE SCALE GENOMIC DNA]</scope>
    <source>
        <strain evidence="4 5">CPCC 100156</strain>
    </source>
</reference>
<dbReference type="Proteomes" id="UP000198925">
    <property type="component" value="Unassembled WGS sequence"/>
</dbReference>
<dbReference type="InterPro" id="IPR011032">
    <property type="entry name" value="GroES-like_sf"/>
</dbReference>
<evidence type="ECO:0000313" key="4">
    <source>
        <dbReference type="EMBL" id="SDD21950.1"/>
    </source>
</evidence>
<dbReference type="PANTHER" id="PTHR44154:SF1">
    <property type="entry name" value="QUINONE OXIDOREDUCTASE"/>
    <property type="match status" value="1"/>
</dbReference>
<dbReference type="Pfam" id="PF13602">
    <property type="entry name" value="ADH_zinc_N_2"/>
    <property type="match status" value="1"/>
</dbReference>
<dbReference type="AlphaFoldDB" id="A0A1G6SYB7"/>
<accession>A0A1G6SYB7</accession>